<dbReference type="AlphaFoldDB" id="A0A1W1EKA5"/>
<evidence type="ECO:0000256" key="1">
    <source>
        <dbReference type="SAM" id="Coils"/>
    </source>
</evidence>
<reference evidence="3" key="1">
    <citation type="submission" date="2016-10" db="EMBL/GenBank/DDBJ databases">
        <authorList>
            <person name="de Groot N.N."/>
        </authorList>
    </citation>
    <scope>NUCLEOTIDE SEQUENCE</scope>
</reference>
<feature type="transmembrane region" description="Helical" evidence="2">
    <location>
        <begin position="24"/>
        <end position="47"/>
    </location>
</feature>
<keyword evidence="2" id="KW-0812">Transmembrane</keyword>
<proteinExistence type="predicted"/>
<dbReference type="EMBL" id="FRYL01000038">
    <property type="protein sequence ID" value="SHO81267.1"/>
    <property type="molecule type" value="Genomic_DNA"/>
</dbReference>
<gene>
    <name evidence="3" type="ORF">MNB_SV-15-833</name>
</gene>
<dbReference type="InterPro" id="IPR014717">
    <property type="entry name" value="Transl_elong_EF1B/ribsomal_bS6"/>
</dbReference>
<keyword evidence="1" id="KW-0175">Coiled coil</keyword>
<feature type="coiled-coil region" evidence="1">
    <location>
        <begin position="84"/>
        <end position="118"/>
    </location>
</feature>
<name>A0A1W1EKA5_9ZZZZ</name>
<dbReference type="GO" id="GO:0043683">
    <property type="term" value="P:type IV pilus assembly"/>
    <property type="evidence" value="ECO:0007669"/>
    <property type="project" value="InterPro"/>
</dbReference>
<protein>
    <submittedName>
        <fullName evidence="3">Uncharacterized protein</fullName>
    </submittedName>
</protein>
<accession>A0A1W1EKA5</accession>
<dbReference type="GO" id="GO:0043107">
    <property type="term" value="P:type IV pilus-dependent motility"/>
    <property type="evidence" value="ECO:0007669"/>
    <property type="project" value="InterPro"/>
</dbReference>
<dbReference type="Gene3D" id="3.30.70.60">
    <property type="match status" value="1"/>
</dbReference>
<sequence>MKFFADKMEALDNFFAGKSSSESYMIIVGVAGSIAFVAYMIFLPYATSEFETSKARKIAIKKSINEQKSYLTTITINGDRDFYVKQHNRDIAQKKNAIANYKAKIKFVNLNLEQLSDMLFNKRSWSRFIDSISAKSDEHDLMLREITSEYVDNNGSFGHVLKVGISCKGDYNGIVQFINQLEQNVLVTDVYDIHIYSDTNTSYALSDINISVWGVNH</sequence>
<evidence type="ECO:0000313" key="3">
    <source>
        <dbReference type="EMBL" id="SHO81267.1"/>
    </source>
</evidence>
<evidence type="ECO:0000256" key="2">
    <source>
        <dbReference type="SAM" id="Phobius"/>
    </source>
</evidence>
<keyword evidence="2" id="KW-1133">Transmembrane helix</keyword>
<keyword evidence="2" id="KW-0472">Membrane</keyword>
<organism evidence="3">
    <name type="scientific">hydrothermal vent metagenome</name>
    <dbReference type="NCBI Taxonomy" id="652676"/>
    <lineage>
        <taxon>unclassified sequences</taxon>
        <taxon>metagenomes</taxon>
        <taxon>ecological metagenomes</taxon>
    </lineage>
</organism>